<evidence type="ECO:0000313" key="8">
    <source>
        <dbReference type="EMBL" id="AMC93258.1"/>
    </source>
</evidence>
<dbReference type="Pfam" id="PF13439">
    <property type="entry name" value="Glyco_transf_4"/>
    <property type="match status" value="1"/>
</dbReference>
<dbReference type="InterPro" id="IPR003783">
    <property type="entry name" value="Regulatory_RecX"/>
</dbReference>
<dbReference type="Pfam" id="PF00534">
    <property type="entry name" value="Glycos_transf_1"/>
    <property type="match status" value="1"/>
</dbReference>
<dbReference type="PANTHER" id="PTHR45947:SF3">
    <property type="entry name" value="SULFOQUINOVOSYL TRANSFERASE SQD2"/>
    <property type="match status" value="1"/>
</dbReference>
<evidence type="ECO:0000256" key="1">
    <source>
        <dbReference type="ARBA" id="ARBA00004496"/>
    </source>
</evidence>
<gene>
    <name evidence="5" type="primary">recX</name>
    <name evidence="8" type="ORF">AOC36_04510</name>
</gene>
<sequence>MRIGLFSDTYVPDINGVASSVATLQHALEEAGHTVFVITTQSTLMSATLEDNVLRLPGVELKFLYGYTMSSPVHISAMRAIEEMNLDIIHAHTEFGIGIFARQCARSLYIPLVITYHTQYEDYTHYVNFLGLKSIDTVSKKAVAALRRFYSKNVQAVIVPSQKTKDLLMNYDIRKKIAVIPSGLNLKSFKEVQTEEVASIRQELDLNDKFTIVYLGRIAEEKSLELVIDAVSKLMDEKENVRMIIAGDGPSVDDLKNQVSDLGKQDKFYFVGSVMRDRVPAYYHASDAFVSASLTETQGLTFIEALASGLCVFARPDRALDDLIIEGETGYLFSDIDAFVEKAVMYIDNYETLKDQFQAKAQEIVSGLSSETFAKNILDCYQEAIDSYHGKYEIEYLDQDEERTYIDIKQGFEHDKLVFDTELIQRRGLSVGMKLSRNEINSLEEDQKIYEAYQAVLKRIAIRDYTSFEISDFLRTRHEMNEEQVETILEILKKRRFINDDRYFKDKIDYHRDQLRGNEWIIEDLSRRGFSKIDIENTLLDEDHEIYVERGLKRAINYSGSIKEGSRLQRNSKVRQHLLRQGFEVSVIREIMSQLEDDYTHDAERASLMRIMSKAFIRYLRKDDEQLARTKTINYGISKGYPVDMVKDVMEELDDDSED</sequence>
<dbReference type="GO" id="GO:0006282">
    <property type="term" value="P:regulation of DNA repair"/>
    <property type="evidence" value="ECO:0007669"/>
    <property type="project" value="UniProtKB-UniRule"/>
</dbReference>
<dbReference type="STRING" id="1514105.AOC36_04510"/>
<dbReference type="HAMAP" id="MF_01114">
    <property type="entry name" value="RecX"/>
    <property type="match status" value="1"/>
</dbReference>
<feature type="domain" description="Glycosyl transferase family 1" evidence="6">
    <location>
        <begin position="200"/>
        <end position="354"/>
    </location>
</feature>
<dbReference type="EMBL" id="CP013213">
    <property type="protein sequence ID" value="AMC93258.1"/>
    <property type="molecule type" value="Genomic_DNA"/>
</dbReference>
<evidence type="ECO:0000256" key="5">
    <source>
        <dbReference type="HAMAP-Rule" id="MF_01114"/>
    </source>
</evidence>
<evidence type="ECO:0000256" key="3">
    <source>
        <dbReference type="ARBA" id="ARBA00018111"/>
    </source>
</evidence>
<reference evidence="8 9" key="1">
    <citation type="submission" date="2015-10" db="EMBL/GenBank/DDBJ databases">
        <title>Erysipelothrix larvae sp. LV19 isolated from the larval gut of the rhinoceros beetle, Trypoxylus dichotomus.</title>
        <authorList>
            <person name="Lim S."/>
            <person name="Kim B.-C."/>
        </authorList>
    </citation>
    <scope>NUCLEOTIDE SEQUENCE [LARGE SCALE GENOMIC DNA]</scope>
    <source>
        <strain evidence="8 9">LV19</strain>
    </source>
</reference>
<dbReference type="InterPro" id="IPR001296">
    <property type="entry name" value="Glyco_trans_1"/>
</dbReference>
<dbReference type="PANTHER" id="PTHR45947">
    <property type="entry name" value="SULFOQUINOVOSYL TRANSFERASE SQD2"/>
    <property type="match status" value="1"/>
</dbReference>
<dbReference type="OrthoDB" id="9802525at2"/>
<organism evidence="8 9">
    <name type="scientific">Erysipelothrix larvae</name>
    <dbReference type="NCBI Taxonomy" id="1514105"/>
    <lineage>
        <taxon>Bacteria</taxon>
        <taxon>Bacillati</taxon>
        <taxon>Bacillota</taxon>
        <taxon>Erysipelotrichia</taxon>
        <taxon>Erysipelotrichales</taxon>
        <taxon>Erysipelotrichaceae</taxon>
        <taxon>Erysipelothrix</taxon>
    </lineage>
</organism>
<evidence type="ECO:0000256" key="4">
    <source>
        <dbReference type="ARBA" id="ARBA00022490"/>
    </source>
</evidence>
<evidence type="ECO:0000313" key="9">
    <source>
        <dbReference type="Proteomes" id="UP000063781"/>
    </source>
</evidence>
<name>A0A109UGX3_9FIRM</name>
<dbReference type="InterPro" id="IPR028098">
    <property type="entry name" value="Glyco_trans_4-like_N"/>
</dbReference>
<accession>A0A109UGX3</accession>
<dbReference type="Proteomes" id="UP000063781">
    <property type="component" value="Chromosome"/>
</dbReference>
<comment type="subcellular location">
    <subcellularLocation>
        <location evidence="1 5">Cytoplasm</location>
    </subcellularLocation>
</comment>
<evidence type="ECO:0000259" key="7">
    <source>
        <dbReference type="Pfam" id="PF13439"/>
    </source>
</evidence>
<dbReference type="SUPFAM" id="SSF53756">
    <property type="entry name" value="UDP-Glycosyltransferase/glycogen phosphorylase"/>
    <property type="match status" value="1"/>
</dbReference>
<dbReference type="Gene3D" id="3.40.50.2000">
    <property type="entry name" value="Glycogen Phosphorylase B"/>
    <property type="match status" value="2"/>
</dbReference>
<feature type="domain" description="Glycosyltransferase subfamily 4-like N-terminal" evidence="7">
    <location>
        <begin position="14"/>
        <end position="186"/>
    </location>
</feature>
<dbReference type="InterPro" id="IPR036388">
    <property type="entry name" value="WH-like_DNA-bd_sf"/>
</dbReference>
<dbReference type="AlphaFoldDB" id="A0A109UGX3"/>
<keyword evidence="4 5" id="KW-0963">Cytoplasm</keyword>
<keyword evidence="8" id="KW-0808">Transferase</keyword>
<dbReference type="GO" id="GO:0005737">
    <property type="term" value="C:cytoplasm"/>
    <property type="evidence" value="ECO:0007669"/>
    <property type="project" value="UniProtKB-SubCell"/>
</dbReference>
<proteinExistence type="inferred from homology"/>
<evidence type="ECO:0000256" key="2">
    <source>
        <dbReference type="ARBA" id="ARBA00009695"/>
    </source>
</evidence>
<evidence type="ECO:0000259" key="6">
    <source>
        <dbReference type="Pfam" id="PF00534"/>
    </source>
</evidence>
<dbReference type="GO" id="GO:0016758">
    <property type="term" value="F:hexosyltransferase activity"/>
    <property type="evidence" value="ECO:0007669"/>
    <property type="project" value="TreeGrafter"/>
</dbReference>
<dbReference type="KEGG" id="erl:AOC36_04510"/>
<comment type="function">
    <text evidence="5">Modulates RecA activity.</text>
</comment>
<comment type="similarity">
    <text evidence="2 5">Belongs to the RecX family.</text>
</comment>
<dbReference type="RefSeq" id="WP_067631845.1">
    <property type="nucleotide sequence ID" value="NZ_CP013213.1"/>
</dbReference>
<protein>
    <recommendedName>
        <fullName evidence="3 5">Regulatory protein RecX</fullName>
    </recommendedName>
</protein>
<dbReference type="InterPro" id="IPR050194">
    <property type="entry name" value="Glycosyltransferase_grp1"/>
</dbReference>
<dbReference type="Gene3D" id="1.10.10.10">
    <property type="entry name" value="Winged helix-like DNA-binding domain superfamily/Winged helix DNA-binding domain"/>
    <property type="match status" value="2"/>
</dbReference>
<keyword evidence="9" id="KW-1185">Reference proteome</keyword>